<keyword evidence="4" id="KW-0808">Transferase</keyword>
<gene>
    <name evidence="8" type="ORF">A3F54_02060</name>
</gene>
<dbReference type="Gene3D" id="3.30.565.10">
    <property type="entry name" value="Histidine kinase-like ATPase, C-terminal domain"/>
    <property type="match status" value="1"/>
</dbReference>
<evidence type="ECO:0000256" key="1">
    <source>
        <dbReference type="ARBA" id="ARBA00000085"/>
    </source>
</evidence>
<dbReference type="EC" id="2.7.13.3" evidence="2"/>
<dbReference type="SUPFAM" id="SSF55874">
    <property type="entry name" value="ATPase domain of HSP90 chaperone/DNA topoisomerase II/histidine kinase"/>
    <property type="match status" value="1"/>
</dbReference>
<keyword evidence="5" id="KW-0418">Kinase</keyword>
<keyword evidence="6" id="KW-0812">Transmembrane</keyword>
<evidence type="ECO:0000256" key="5">
    <source>
        <dbReference type="ARBA" id="ARBA00022777"/>
    </source>
</evidence>
<dbReference type="InterPro" id="IPR003661">
    <property type="entry name" value="HisK_dim/P_dom"/>
</dbReference>
<dbReference type="PROSITE" id="PS50109">
    <property type="entry name" value="HIS_KIN"/>
    <property type="match status" value="1"/>
</dbReference>
<organism evidence="8 9">
    <name type="scientific">Candidatus Kerfeldbacteria bacterium RIFCSPHIGHO2_12_FULL_48_17</name>
    <dbReference type="NCBI Taxonomy" id="1798542"/>
    <lineage>
        <taxon>Bacteria</taxon>
        <taxon>Candidatus Kerfeldiibacteriota</taxon>
    </lineage>
</organism>
<protein>
    <recommendedName>
        <fullName evidence="2">histidine kinase</fullName>
        <ecNumber evidence="2">2.7.13.3</ecNumber>
    </recommendedName>
</protein>
<dbReference type="Proteomes" id="UP000176952">
    <property type="component" value="Unassembled WGS sequence"/>
</dbReference>
<proteinExistence type="predicted"/>
<dbReference type="InterPro" id="IPR036890">
    <property type="entry name" value="HATPase_C_sf"/>
</dbReference>
<evidence type="ECO:0000313" key="8">
    <source>
        <dbReference type="EMBL" id="OGY81410.1"/>
    </source>
</evidence>
<keyword evidence="6" id="KW-0472">Membrane</keyword>
<dbReference type="InterPro" id="IPR003594">
    <property type="entry name" value="HATPase_dom"/>
</dbReference>
<dbReference type="GO" id="GO:0000155">
    <property type="term" value="F:phosphorelay sensor kinase activity"/>
    <property type="evidence" value="ECO:0007669"/>
    <property type="project" value="InterPro"/>
</dbReference>
<evidence type="ECO:0000313" key="9">
    <source>
        <dbReference type="Proteomes" id="UP000176952"/>
    </source>
</evidence>
<keyword evidence="6" id="KW-1133">Transmembrane helix</keyword>
<dbReference type="EMBL" id="MHKD01000044">
    <property type="protein sequence ID" value="OGY81410.1"/>
    <property type="molecule type" value="Genomic_DNA"/>
</dbReference>
<evidence type="ECO:0000259" key="7">
    <source>
        <dbReference type="PROSITE" id="PS50109"/>
    </source>
</evidence>
<dbReference type="SMART" id="SM00387">
    <property type="entry name" value="HATPase_c"/>
    <property type="match status" value="1"/>
</dbReference>
<dbReference type="Gene3D" id="1.10.287.130">
    <property type="match status" value="1"/>
</dbReference>
<reference evidence="8 9" key="1">
    <citation type="journal article" date="2016" name="Nat. Commun.">
        <title>Thousands of microbial genomes shed light on interconnected biogeochemical processes in an aquifer system.</title>
        <authorList>
            <person name="Anantharaman K."/>
            <person name="Brown C.T."/>
            <person name="Hug L.A."/>
            <person name="Sharon I."/>
            <person name="Castelle C.J."/>
            <person name="Probst A.J."/>
            <person name="Thomas B.C."/>
            <person name="Singh A."/>
            <person name="Wilkins M.J."/>
            <person name="Karaoz U."/>
            <person name="Brodie E.L."/>
            <person name="Williams K.H."/>
            <person name="Hubbard S.S."/>
            <person name="Banfield J.F."/>
        </authorList>
    </citation>
    <scope>NUCLEOTIDE SEQUENCE [LARGE SCALE GENOMIC DNA]</scope>
</reference>
<dbReference type="STRING" id="1798542.A3F54_02060"/>
<dbReference type="GO" id="GO:0009927">
    <property type="term" value="F:histidine phosphotransfer kinase activity"/>
    <property type="evidence" value="ECO:0007669"/>
    <property type="project" value="TreeGrafter"/>
</dbReference>
<dbReference type="SMART" id="SM00388">
    <property type="entry name" value="HisKA"/>
    <property type="match status" value="1"/>
</dbReference>
<evidence type="ECO:0000256" key="6">
    <source>
        <dbReference type="SAM" id="Phobius"/>
    </source>
</evidence>
<dbReference type="PANTHER" id="PTHR43047">
    <property type="entry name" value="TWO-COMPONENT HISTIDINE PROTEIN KINASE"/>
    <property type="match status" value="1"/>
</dbReference>
<dbReference type="SUPFAM" id="SSF47384">
    <property type="entry name" value="Homodimeric domain of signal transducing histidine kinase"/>
    <property type="match status" value="1"/>
</dbReference>
<comment type="caution">
    <text evidence="8">The sequence shown here is derived from an EMBL/GenBank/DDBJ whole genome shotgun (WGS) entry which is preliminary data.</text>
</comment>
<evidence type="ECO:0000256" key="3">
    <source>
        <dbReference type="ARBA" id="ARBA00022553"/>
    </source>
</evidence>
<evidence type="ECO:0000256" key="4">
    <source>
        <dbReference type="ARBA" id="ARBA00022679"/>
    </source>
</evidence>
<dbReference type="InterPro" id="IPR004358">
    <property type="entry name" value="Sig_transdc_His_kin-like_C"/>
</dbReference>
<feature type="domain" description="Histidine kinase" evidence="7">
    <location>
        <begin position="117"/>
        <end position="363"/>
    </location>
</feature>
<dbReference type="InterPro" id="IPR005467">
    <property type="entry name" value="His_kinase_dom"/>
</dbReference>
<dbReference type="PANTHER" id="PTHR43047:SF72">
    <property type="entry name" value="OSMOSENSING HISTIDINE PROTEIN KINASE SLN1"/>
    <property type="match status" value="1"/>
</dbReference>
<dbReference type="AlphaFoldDB" id="A0A1G2AZM4"/>
<feature type="transmembrane region" description="Helical" evidence="6">
    <location>
        <begin position="21"/>
        <end position="45"/>
    </location>
</feature>
<accession>A0A1G2AZM4</accession>
<dbReference type="CDD" id="cd00082">
    <property type="entry name" value="HisKA"/>
    <property type="match status" value="1"/>
</dbReference>
<dbReference type="GO" id="GO:0005886">
    <property type="term" value="C:plasma membrane"/>
    <property type="evidence" value="ECO:0007669"/>
    <property type="project" value="TreeGrafter"/>
</dbReference>
<dbReference type="Pfam" id="PF00512">
    <property type="entry name" value="HisKA"/>
    <property type="match status" value="1"/>
</dbReference>
<dbReference type="Pfam" id="PF02518">
    <property type="entry name" value="HATPase_c"/>
    <property type="match status" value="1"/>
</dbReference>
<sequence length="363" mass="40398">MTSKHKTFRLFEWKSCRQQGLRLWECPSFLFLFTGGVTVILMLATYFVSQIYASVEITLASIVIVTTFMMVIAFIMDQTMTKVAQARIHLHRTNHELKTAVAKLEHSEKLRRDFTSMVIHDLKSPLKGVQLLGESVKKIHSVVSFKQLAVIGKTIETSAVRMIDLVNNLLMIDKVDAGKFIIVRKTGSVEALLRDQIAIVKPQAREKHITLALMVPKKLPQLAFDRAQTERILGNILSNAIKFTPKKGRVMVHAFVHARGGHVAHEAGDMGVQWFVTAVNRDFHKLPRSVIIGVTDTGPGLKAKDIQQSFDKFHQVHVARDPEHEGTGLGLAVAKAVAEAQGGIVGAQSQVKKGSTFYFTLPF</sequence>
<feature type="transmembrane region" description="Helical" evidence="6">
    <location>
        <begin position="51"/>
        <end position="75"/>
    </location>
</feature>
<evidence type="ECO:0000256" key="2">
    <source>
        <dbReference type="ARBA" id="ARBA00012438"/>
    </source>
</evidence>
<keyword evidence="3" id="KW-0597">Phosphoprotein</keyword>
<dbReference type="PRINTS" id="PR00344">
    <property type="entry name" value="BCTRLSENSOR"/>
</dbReference>
<dbReference type="InterPro" id="IPR036097">
    <property type="entry name" value="HisK_dim/P_sf"/>
</dbReference>
<name>A0A1G2AZM4_9BACT</name>
<comment type="catalytic activity">
    <reaction evidence="1">
        <text>ATP + protein L-histidine = ADP + protein N-phospho-L-histidine.</text>
        <dbReference type="EC" id="2.7.13.3"/>
    </reaction>
</comment>